<dbReference type="Pfam" id="PF04379">
    <property type="entry name" value="DUF525"/>
    <property type="match status" value="1"/>
</dbReference>
<evidence type="ECO:0000259" key="3">
    <source>
        <dbReference type="PROSITE" id="PS51087"/>
    </source>
</evidence>
<dbReference type="NCBIfam" id="NF003967">
    <property type="entry name" value="PRK05461.1"/>
    <property type="match status" value="1"/>
</dbReference>
<dbReference type="SUPFAM" id="SSF110069">
    <property type="entry name" value="ApaG-like"/>
    <property type="match status" value="1"/>
</dbReference>
<evidence type="ECO:0000256" key="1">
    <source>
        <dbReference type="ARBA" id="ARBA00017693"/>
    </source>
</evidence>
<dbReference type="PANTHER" id="PTHR47191:SF2">
    <property type="entry name" value="OS05G0170800 PROTEIN"/>
    <property type="match status" value="1"/>
</dbReference>
<name>A0A2A4X432_9GAMM</name>
<evidence type="ECO:0000313" key="5">
    <source>
        <dbReference type="Proteomes" id="UP000218767"/>
    </source>
</evidence>
<gene>
    <name evidence="2" type="primary">apaG</name>
    <name evidence="4" type="ORF">COB20_09620</name>
</gene>
<sequence>MNKQPDIQIEVRTRYLLEQSDPDEDRYVFAYTVEICNRSDEVVKLLNRYWHITDDNEKVEEVRGAGVIGQQPEILPGQSFHYTSGAVIETQFGSMQGDYEMQNASGVKFTAQIPPFLLAPPLAVH</sequence>
<dbReference type="PANTHER" id="PTHR47191">
    <property type="entry name" value="OS05G0170800 PROTEIN"/>
    <property type="match status" value="1"/>
</dbReference>
<evidence type="ECO:0000256" key="2">
    <source>
        <dbReference type="HAMAP-Rule" id="MF_00791"/>
    </source>
</evidence>
<dbReference type="EMBL" id="NVUL01000052">
    <property type="protein sequence ID" value="PCI76805.1"/>
    <property type="molecule type" value="Genomic_DNA"/>
</dbReference>
<accession>A0A2A4X432</accession>
<dbReference type="Proteomes" id="UP000218767">
    <property type="component" value="Unassembled WGS sequence"/>
</dbReference>
<dbReference type="PROSITE" id="PS51087">
    <property type="entry name" value="APAG"/>
    <property type="match status" value="1"/>
</dbReference>
<proteinExistence type="inferred from homology"/>
<dbReference type="InterPro" id="IPR036767">
    <property type="entry name" value="ApaG_sf"/>
</dbReference>
<dbReference type="InterPro" id="IPR050718">
    <property type="entry name" value="ApaG-like"/>
</dbReference>
<comment type="caution">
    <text evidence="4">The sequence shown here is derived from an EMBL/GenBank/DDBJ whole genome shotgun (WGS) entry which is preliminary data.</text>
</comment>
<dbReference type="AlphaFoldDB" id="A0A2A4X432"/>
<dbReference type="Gene3D" id="2.60.40.1470">
    <property type="entry name" value="ApaG domain"/>
    <property type="match status" value="1"/>
</dbReference>
<feature type="domain" description="ApaG" evidence="3">
    <location>
        <begin position="1"/>
        <end position="125"/>
    </location>
</feature>
<organism evidence="4 5">
    <name type="scientific">SAR86 cluster bacterium</name>
    <dbReference type="NCBI Taxonomy" id="2030880"/>
    <lineage>
        <taxon>Bacteria</taxon>
        <taxon>Pseudomonadati</taxon>
        <taxon>Pseudomonadota</taxon>
        <taxon>Gammaproteobacteria</taxon>
        <taxon>SAR86 cluster</taxon>
    </lineage>
</organism>
<dbReference type="InterPro" id="IPR007474">
    <property type="entry name" value="ApaG_domain"/>
</dbReference>
<protein>
    <recommendedName>
        <fullName evidence="1 2">Protein ApaG</fullName>
    </recommendedName>
</protein>
<dbReference type="InterPro" id="IPR023065">
    <property type="entry name" value="Uncharacterised_ApaG"/>
</dbReference>
<reference evidence="5" key="1">
    <citation type="submission" date="2017-08" db="EMBL/GenBank/DDBJ databases">
        <title>A dynamic microbial community with high functional redundancy inhabits the cold, oxic subseafloor aquifer.</title>
        <authorList>
            <person name="Tully B.J."/>
            <person name="Wheat C.G."/>
            <person name="Glazer B.T."/>
            <person name="Huber J.A."/>
        </authorList>
    </citation>
    <scope>NUCLEOTIDE SEQUENCE [LARGE SCALE GENOMIC DNA]</scope>
</reference>
<evidence type="ECO:0000313" key="4">
    <source>
        <dbReference type="EMBL" id="PCI76805.1"/>
    </source>
</evidence>
<dbReference type="HAMAP" id="MF_00791">
    <property type="entry name" value="ApaG"/>
    <property type="match status" value="1"/>
</dbReference>